<organism evidence="1 2">
    <name type="scientific">Nesterenkonia lacusekhoensis</name>
    <dbReference type="NCBI Taxonomy" id="150832"/>
    <lineage>
        <taxon>Bacteria</taxon>
        <taxon>Bacillati</taxon>
        <taxon>Actinomycetota</taxon>
        <taxon>Actinomycetes</taxon>
        <taxon>Micrococcales</taxon>
        <taxon>Micrococcaceae</taxon>
        <taxon>Nesterenkonia</taxon>
    </lineage>
</organism>
<proteinExistence type="predicted"/>
<comment type="caution">
    <text evidence="1">The sequence shown here is derived from an EMBL/GenBank/DDBJ whole genome shotgun (WGS) entry which is preliminary data.</text>
</comment>
<evidence type="ECO:0000313" key="2">
    <source>
        <dbReference type="Proteomes" id="UP001519331"/>
    </source>
</evidence>
<reference evidence="1 2" key="1">
    <citation type="submission" date="2021-03" db="EMBL/GenBank/DDBJ databases">
        <title>Sequencing the genomes of 1000 actinobacteria strains.</title>
        <authorList>
            <person name="Klenk H.-P."/>
        </authorList>
    </citation>
    <scope>NUCLEOTIDE SEQUENCE [LARGE SCALE GENOMIC DNA]</scope>
    <source>
        <strain evidence="1 2">DSM 12544</strain>
    </source>
</reference>
<sequence length="186" mass="19502">MTGLLATSTLAVAPAATANAEPLDEIDDISVVAEEVIEQAQAEDPEGFENRTDLVLNTESFQSLPGEASLNDRAADAEVLAATVEDEQVLTGLMEMLDAGVITPETTEDGEDYWHVHEDKVEELQVGTDGATTASMPQCPAAWTAALSWISINGGKCALFGPKAAVACAIGYGIAGEIIDYNRACN</sequence>
<evidence type="ECO:0008006" key="3">
    <source>
        <dbReference type="Google" id="ProtNLM"/>
    </source>
</evidence>
<protein>
    <recommendedName>
        <fullName evidence="3">Secreted protein</fullName>
    </recommendedName>
</protein>
<name>A0ABS4T3U3_9MICC</name>
<keyword evidence="2" id="KW-1185">Reference proteome</keyword>
<accession>A0ABS4T3U3</accession>
<dbReference type="Proteomes" id="UP001519331">
    <property type="component" value="Unassembled WGS sequence"/>
</dbReference>
<gene>
    <name evidence="1" type="ORF">JOF45_002144</name>
</gene>
<evidence type="ECO:0000313" key="1">
    <source>
        <dbReference type="EMBL" id="MBP2319125.1"/>
    </source>
</evidence>
<dbReference type="RefSeq" id="WP_210049747.1">
    <property type="nucleotide sequence ID" value="NZ_JAGINX010000001.1"/>
</dbReference>
<dbReference type="EMBL" id="JAGINX010000001">
    <property type="protein sequence ID" value="MBP2319125.1"/>
    <property type="molecule type" value="Genomic_DNA"/>
</dbReference>